<proteinExistence type="predicted"/>
<accession>A0ABY7K1W6</accession>
<evidence type="ECO:0000313" key="1">
    <source>
        <dbReference type="EMBL" id="WAX58503.1"/>
    </source>
</evidence>
<organism evidence="1 2">
    <name type="scientific">Jatrophihabitans cynanchi</name>
    <dbReference type="NCBI Taxonomy" id="2944128"/>
    <lineage>
        <taxon>Bacteria</taxon>
        <taxon>Bacillati</taxon>
        <taxon>Actinomycetota</taxon>
        <taxon>Actinomycetes</taxon>
        <taxon>Jatrophihabitantales</taxon>
        <taxon>Jatrophihabitantaceae</taxon>
        <taxon>Jatrophihabitans</taxon>
    </lineage>
</organism>
<name>A0ABY7K1W6_9ACTN</name>
<gene>
    <name evidence="1" type="ORF">M6B22_06995</name>
</gene>
<dbReference type="Proteomes" id="UP001164693">
    <property type="component" value="Chromosome"/>
</dbReference>
<dbReference type="RefSeq" id="WP_269445041.1">
    <property type="nucleotide sequence ID" value="NZ_CP097463.1"/>
</dbReference>
<evidence type="ECO:0000313" key="2">
    <source>
        <dbReference type="Proteomes" id="UP001164693"/>
    </source>
</evidence>
<dbReference type="EMBL" id="CP097463">
    <property type="protein sequence ID" value="WAX58503.1"/>
    <property type="molecule type" value="Genomic_DNA"/>
</dbReference>
<reference evidence="1" key="1">
    <citation type="submission" date="2022-05" db="EMBL/GenBank/DDBJ databases">
        <title>Jatrophihabitans sp. SB3-54 whole genome sequence.</title>
        <authorList>
            <person name="Suh M.K."/>
            <person name="Eom M.K."/>
            <person name="Kim J.S."/>
            <person name="Kim H.S."/>
            <person name="Do H.E."/>
            <person name="Shin Y.K."/>
            <person name="Lee J.-S."/>
        </authorList>
    </citation>
    <scope>NUCLEOTIDE SEQUENCE</scope>
    <source>
        <strain evidence="1">SB3-54</strain>
    </source>
</reference>
<evidence type="ECO:0008006" key="3">
    <source>
        <dbReference type="Google" id="ProtNLM"/>
    </source>
</evidence>
<keyword evidence="2" id="KW-1185">Reference proteome</keyword>
<sequence>MYGSHPLGDWSQLVHRLDAAGIPGQWSGDARLAGLRSIDELRVLTAPGNPGRADEVLAALVHLAAGEGAGDHDAVIVLLHLLLPGARRIAERVRHLAADPLGLVLGELALQVHSYPLSRRTHAYAANLLMTTQQVVWRELKRYRTDRSVPPELLIDPIADTHGPDGSGDGRLGVLDREVRGSDAEDIDLVDMLLWARRTGAVDAEDLAVLVEVEYARETPGIAAPLTVVAARRGCTVRTVQRRRDRALQRLRAYREAYLVA</sequence>
<protein>
    <recommendedName>
        <fullName evidence="3">Sigma-70 family RNA polymerase sigma factor</fullName>
    </recommendedName>
</protein>